<feature type="compositionally biased region" description="Basic and acidic residues" evidence="3">
    <location>
        <begin position="533"/>
        <end position="545"/>
    </location>
</feature>
<dbReference type="PANTHER" id="PTHR14490:SF5">
    <property type="entry name" value="PROTEIN KRI1 HOMOLOG"/>
    <property type="match status" value="1"/>
</dbReference>
<sequence>MLTRRIKSQDEEDKEEKDFVEWLKDKTDLEGPEEVKDLKYLRDYWNDPELDDKECFLRDYVLNKGYKEEDEGGDERIPTYEEVLQDDVEDSEEEGESFLERQEDFERKYNFRYEEPDAARVKTYPRSIATSVRTKDDSRKLKRDEVKERKQKEKEQKQEQLKQLKNLKRSEIMEKLKKLQELTGNEQLAFSHNDLKGDFDPGQHDQLMQKFFGDEYYGGAEDEKPQFEADEELEEHWNWDTWTGEEREKDGGEEEGEYNASGPHCDDENFIMDADYDPSQQTNKPVFDPQAKSFEQYLDEYYKLDYEDIIDDLPCRFRYRQVLPNDFGLSTEEILHADDKELNQWASLKKTCMFRSDKEESSDLHNYKIKAKNVKRKKEILSSVYSEVAEELEDAKNKVGKKRMDHLKNQNGETEEAESTSIMDSTEETLVTLKEAGDNNEEEEEVLIPKKKMKQEEESQVAAAEKPVEVRNRTERTKWPKAKLKSSAGRHPSSGGLAGVRIGGREFSQQRLKAYGLNPKRLFFRQLGRQRRKDQEKMDKQKNKE</sequence>
<feature type="region of interest" description="Disordered" evidence="3">
    <location>
        <begin position="228"/>
        <end position="288"/>
    </location>
</feature>
<proteinExistence type="inferred from homology"/>
<comment type="caution">
    <text evidence="5">The sequence shown here is derived from an EMBL/GenBank/DDBJ whole genome shotgun (WGS) entry which is preliminary data.</text>
</comment>
<accession>A0AAD9EXF8</accession>
<feature type="region of interest" description="Disordered" evidence="3">
    <location>
        <begin position="402"/>
        <end position="503"/>
    </location>
</feature>
<feature type="domain" description="Kri1-like C-terminal" evidence="4">
    <location>
        <begin position="292"/>
        <end position="380"/>
    </location>
</feature>
<protein>
    <recommendedName>
        <fullName evidence="2">Protein KRI1 homolog</fullName>
    </recommendedName>
</protein>
<dbReference type="Pfam" id="PF05178">
    <property type="entry name" value="Kri1"/>
    <property type="match status" value="1"/>
</dbReference>
<feature type="region of interest" description="Disordered" evidence="3">
    <location>
        <begin position="523"/>
        <end position="545"/>
    </location>
</feature>
<name>A0AAD9EXF8_DISEL</name>
<evidence type="ECO:0000313" key="5">
    <source>
        <dbReference type="EMBL" id="KAK1877595.1"/>
    </source>
</evidence>
<dbReference type="AlphaFoldDB" id="A0AAD9EXF8"/>
<organism evidence="5 6">
    <name type="scientific">Dissostichus eleginoides</name>
    <name type="common">Patagonian toothfish</name>
    <name type="synonym">Dissostichus amissus</name>
    <dbReference type="NCBI Taxonomy" id="100907"/>
    <lineage>
        <taxon>Eukaryota</taxon>
        <taxon>Metazoa</taxon>
        <taxon>Chordata</taxon>
        <taxon>Craniata</taxon>
        <taxon>Vertebrata</taxon>
        <taxon>Euteleostomi</taxon>
        <taxon>Actinopterygii</taxon>
        <taxon>Neopterygii</taxon>
        <taxon>Teleostei</taxon>
        <taxon>Neoteleostei</taxon>
        <taxon>Acanthomorphata</taxon>
        <taxon>Eupercaria</taxon>
        <taxon>Perciformes</taxon>
        <taxon>Notothenioidei</taxon>
        <taxon>Nototheniidae</taxon>
        <taxon>Dissostichus</taxon>
    </lineage>
</organism>
<evidence type="ECO:0000256" key="3">
    <source>
        <dbReference type="SAM" id="MobiDB-lite"/>
    </source>
</evidence>
<reference evidence="5" key="1">
    <citation type="submission" date="2023-04" db="EMBL/GenBank/DDBJ databases">
        <title>Chromosome-level genome of Chaenocephalus aceratus.</title>
        <authorList>
            <person name="Park H."/>
        </authorList>
    </citation>
    <scope>NUCLEOTIDE SEQUENCE</scope>
    <source>
        <strain evidence="5">DE</strain>
        <tissue evidence="5">Muscle</tissue>
    </source>
</reference>
<dbReference type="PANTHER" id="PTHR14490">
    <property type="entry name" value="ZINC FINGER, ZZ TYPE"/>
    <property type="match status" value="1"/>
</dbReference>
<dbReference type="InterPro" id="IPR018034">
    <property type="entry name" value="Kri1"/>
</dbReference>
<evidence type="ECO:0000256" key="2">
    <source>
        <dbReference type="ARBA" id="ARBA00017294"/>
    </source>
</evidence>
<comment type="similarity">
    <text evidence="1">Belongs to the KRI1 family.</text>
</comment>
<keyword evidence="6" id="KW-1185">Reference proteome</keyword>
<feature type="compositionally biased region" description="Basic and acidic residues" evidence="3">
    <location>
        <begin position="466"/>
        <end position="478"/>
    </location>
</feature>
<gene>
    <name evidence="5" type="ORF">KUDE01_002904</name>
</gene>
<dbReference type="Pfam" id="PF12936">
    <property type="entry name" value="Kri1_C"/>
    <property type="match status" value="1"/>
</dbReference>
<evidence type="ECO:0000313" key="6">
    <source>
        <dbReference type="Proteomes" id="UP001228049"/>
    </source>
</evidence>
<dbReference type="GO" id="GO:0000447">
    <property type="term" value="P:endonucleolytic cleavage in ITS1 to separate SSU-rRNA from 5.8S rRNA and LSU-rRNA from tricistronic rRNA transcript (SSU-rRNA, 5.8S rRNA, LSU-rRNA)"/>
    <property type="evidence" value="ECO:0007669"/>
    <property type="project" value="TreeGrafter"/>
</dbReference>
<dbReference type="EMBL" id="JASDAP010000027">
    <property type="protein sequence ID" value="KAK1877595.1"/>
    <property type="molecule type" value="Genomic_DNA"/>
</dbReference>
<evidence type="ECO:0000259" key="4">
    <source>
        <dbReference type="Pfam" id="PF12936"/>
    </source>
</evidence>
<evidence type="ECO:0000256" key="1">
    <source>
        <dbReference type="ARBA" id="ARBA00007473"/>
    </source>
</evidence>
<feature type="region of interest" description="Disordered" evidence="3">
    <location>
        <begin position="122"/>
        <end position="162"/>
    </location>
</feature>
<dbReference type="Proteomes" id="UP001228049">
    <property type="component" value="Unassembled WGS sequence"/>
</dbReference>
<dbReference type="InterPro" id="IPR024626">
    <property type="entry name" value="Kri1-like_C"/>
</dbReference>
<dbReference type="GO" id="GO:0030686">
    <property type="term" value="C:90S preribosome"/>
    <property type="evidence" value="ECO:0007669"/>
    <property type="project" value="TreeGrafter"/>
</dbReference>
<dbReference type="GO" id="GO:0005730">
    <property type="term" value="C:nucleolus"/>
    <property type="evidence" value="ECO:0007669"/>
    <property type="project" value="TreeGrafter"/>
</dbReference>
<feature type="compositionally biased region" description="Basic and acidic residues" evidence="3">
    <location>
        <begin position="133"/>
        <end position="162"/>
    </location>
</feature>